<reference evidence="1 2" key="1">
    <citation type="submission" date="2021-08" db="EMBL/GenBank/DDBJ databases">
        <title>FDA dAtabase for Regulatory Grade micrObial Sequences (FDA-ARGOS): Supporting development and validation of Infectious Disease Dx tests.</title>
        <authorList>
            <person name="Sproer C."/>
            <person name="Gronow S."/>
            <person name="Severitt S."/>
            <person name="Schroder I."/>
            <person name="Tallon L."/>
            <person name="Sadzewicz L."/>
            <person name="Zhao X."/>
            <person name="Boylan J."/>
            <person name="Ott S."/>
            <person name="Bowen H."/>
            <person name="Vavikolanu K."/>
            <person name="Hazen T."/>
            <person name="Aluvathingal J."/>
            <person name="Nadendla S."/>
            <person name="Lowell S."/>
            <person name="Myers T."/>
            <person name="Yan Y."/>
            <person name="Sichtig H."/>
        </authorList>
    </citation>
    <scope>NUCLEOTIDE SEQUENCE [LARGE SCALE GENOMIC DNA]</scope>
    <source>
        <strain evidence="1 2">FDAARGOS_1460</strain>
    </source>
</reference>
<comment type="caution">
    <text evidence="1">The sequence shown here is derived from an EMBL/GenBank/DDBJ whole genome shotgun (WGS) entry which is preliminary data.</text>
</comment>
<evidence type="ECO:0008006" key="3">
    <source>
        <dbReference type="Google" id="ProtNLM"/>
    </source>
</evidence>
<dbReference type="RefSeq" id="WP_223418947.1">
    <property type="nucleotide sequence ID" value="NZ_JAIPME010000002.1"/>
</dbReference>
<organism evidence="1 2">
    <name type="scientific">Anaerococcus murdochii</name>
    <dbReference type="NCBI Taxonomy" id="411577"/>
    <lineage>
        <taxon>Bacteria</taxon>
        <taxon>Bacillati</taxon>
        <taxon>Bacillota</taxon>
        <taxon>Tissierellia</taxon>
        <taxon>Tissierellales</taxon>
        <taxon>Peptoniphilaceae</taxon>
        <taxon>Anaerococcus</taxon>
    </lineage>
</organism>
<accession>A0ABS7SYP2</accession>
<evidence type="ECO:0000313" key="1">
    <source>
        <dbReference type="EMBL" id="MBZ2386658.1"/>
    </source>
</evidence>
<sequence length="79" mass="9378">MSKRTEIIKYLLDLGLDVNTQNDDIKCYYNDKHIFTIGDWREYQIEVLGGLKECFGDKASEIFMKMAEYSCIDIEDRRK</sequence>
<dbReference type="EMBL" id="JAIPME010000002">
    <property type="protein sequence ID" value="MBZ2386658.1"/>
    <property type="molecule type" value="Genomic_DNA"/>
</dbReference>
<keyword evidence="2" id="KW-1185">Reference proteome</keyword>
<dbReference type="Proteomes" id="UP000734271">
    <property type="component" value="Unassembled WGS sequence"/>
</dbReference>
<protein>
    <recommendedName>
        <fullName evidence="3">Ankyrin repeat protein</fullName>
    </recommendedName>
</protein>
<name>A0ABS7SYP2_9FIRM</name>
<gene>
    <name evidence="1" type="ORF">K8P03_05015</name>
</gene>
<proteinExistence type="predicted"/>
<evidence type="ECO:0000313" key="2">
    <source>
        <dbReference type="Proteomes" id="UP000734271"/>
    </source>
</evidence>